<protein>
    <submittedName>
        <fullName evidence="2">Trehalose-6-phosphate synthase</fullName>
    </submittedName>
</protein>
<evidence type="ECO:0000313" key="2">
    <source>
        <dbReference type="EMBL" id="TKK87029.1"/>
    </source>
</evidence>
<accession>A0A4U3MES7</accession>
<comment type="similarity">
    <text evidence="1">Belongs to the glycosyltransferase 20 family.</text>
</comment>
<reference evidence="2 3" key="1">
    <citation type="submission" date="2019-04" db="EMBL/GenBank/DDBJ databases">
        <title>Herbidospora sp. NEAU-GS14.nov., a novel actinomycete isolated from soil.</title>
        <authorList>
            <person name="Han L."/>
        </authorList>
    </citation>
    <scope>NUCLEOTIDE SEQUENCE [LARGE SCALE GENOMIC DNA]</scope>
    <source>
        <strain evidence="2 3">NEAU-GS14</strain>
    </source>
</reference>
<dbReference type="SUPFAM" id="SSF53756">
    <property type="entry name" value="UDP-Glycosyltransferase/glycogen phosphorylase"/>
    <property type="match status" value="1"/>
</dbReference>
<sequence>MRGTSSFLIVANRLPVDRVGEKQWRRSPGGLVTAIAPVMQRRDGAWLGWHGAAGEELKPFDHDGMHLIPVPLSQLEVEFYYEGFSNATLWPLYHDVVATPVYSRVLWDAYKAVNDRFARAAADAAAPGAVVWIQDYQLQLVPAMLRKLRPDLKIGFFLHIPFPPAELFWQLPWRKEILEGLLGADLVGFQRPGGASNFVRLARRVLNLPASRNEIQVDDRIVRAEAYPISVDFGSLDQLVREPHIMTRAKEIRAELGNPDHVLLGVDRLDYTKGIGQRLKAYGELLAEGRIEPGEAVFVQIATPTRERVEEYIRLRNDIELQVGRLNGEYGLFGWSPINYMHQSYNREELAALYCAADVMVVTPLRDGMNLVAKEYVACRHDLRGALVLSEFAGAADELKHAYMVNPYDIDGMKRAMMTAMHEPPHELGRRMRSLRRRVATHDVDRWASDFLKDLEA</sequence>
<dbReference type="Pfam" id="PF00982">
    <property type="entry name" value="Glyco_transf_20"/>
    <property type="match status" value="1"/>
</dbReference>
<dbReference type="GO" id="GO:0005992">
    <property type="term" value="P:trehalose biosynthetic process"/>
    <property type="evidence" value="ECO:0007669"/>
    <property type="project" value="InterPro"/>
</dbReference>
<dbReference type="RefSeq" id="WP_137248551.1">
    <property type="nucleotide sequence ID" value="NZ_SZQA01000018.1"/>
</dbReference>
<evidence type="ECO:0000256" key="1">
    <source>
        <dbReference type="ARBA" id="ARBA00008799"/>
    </source>
</evidence>
<dbReference type="Gene3D" id="3.40.50.2000">
    <property type="entry name" value="Glycogen Phosphorylase B"/>
    <property type="match status" value="2"/>
</dbReference>
<dbReference type="EMBL" id="SZQA01000018">
    <property type="protein sequence ID" value="TKK87029.1"/>
    <property type="molecule type" value="Genomic_DNA"/>
</dbReference>
<name>A0A4U3MES7_9ACTN</name>
<proteinExistence type="inferred from homology"/>
<keyword evidence="3" id="KW-1185">Reference proteome</keyword>
<dbReference type="OrthoDB" id="9761633at2"/>
<dbReference type="PANTHER" id="PTHR10788:SF106">
    <property type="entry name" value="BCDNA.GH08860"/>
    <property type="match status" value="1"/>
</dbReference>
<dbReference type="AlphaFoldDB" id="A0A4U3MES7"/>
<dbReference type="InterPro" id="IPR001830">
    <property type="entry name" value="Glyco_trans_20"/>
</dbReference>
<dbReference type="PANTHER" id="PTHR10788">
    <property type="entry name" value="TREHALOSE-6-PHOSPHATE SYNTHASE"/>
    <property type="match status" value="1"/>
</dbReference>
<dbReference type="GO" id="GO:0003825">
    <property type="term" value="F:alpha,alpha-trehalose-phosphate synthase (UDP-forming) activity"/>
    <property type="evidence" value="ECO:0007669"/>
    <property type="project" value="TreeGrafter"/>
</dbReference>
<dbReference type="Proteomes" id="UP000308705">
    <property type="component" value="Unassembled WGS sequence"/>
</dbReference>
<dbReference type="CDD" id="cd03788">
    <property type="entry name" value="GT20_TPS"/>
    <property type="match status" value="1"/>
</dbReference>
<organism evidence="2 3">
    <name type="scientific">Herbidospora galbida</name>
    <dbReference type="NCBI Taxonomy" id="2575442"/>
    <lineage>
        <taxon>Bacteria</taxon>
        <taxon>Bacillati</taxon>
        <taxon>Actinomycetota</taxon>
        <taxon>Actinomycetes</taxon>
        <taxon>Streptosporangiales</taxon>
        <taxon>Streptosporangiaceae</taxon>
        <taxon>Herbidospora</taxon>
    </lineage>
</organism>
<comment type="caution">
    <text evidence="2">The sequence shown here is derived from an EMBL/GenBank/DDBJ whole genome shotgun (WGS) entry which is preliminary data.</text>
</comment>
<gene>
    <name evidence="2" type="ORF">FDA94_19795</name>
</gene>
<evidence type="ECO:0000313" key="3">
    <source>
        <dbReference type="Proteomes" id="UP000308705"/>
    </source>
</evidence>